<keyword evidence="7 10" id="KW-0472">Membrane</keyword>
<name>A0A4C1WQH4_EUMVA</name>
<evidence type="ECO:0000256" key="5">
    <source>
        <dbReference type="ARBA" id="ARBA00022725"/>
    </source>
</evidence>
<feature type="transmembrane region" description="Helical" evidence="10">
    <location>
        <begin position="138"/>
        <end position="159"/>
    </location>
</feature>
<reference evidence="11 12" key="1">
    <citation type="journal article" date="2019" name="Commun. Biol.">
        <title>The bagworm genome reveals a unique fibroin gene that provides high tensile strength.</title>
        <authorList>
            <person name="Kono N."/>
            <person name="Nakamura H."/>
            <person name="Ohtoshi R."/>
            <person name="Tomita M."/>
            <person name="Numata K."/>
            <person name="Arakawa K."/>
        </authorList>
    </citation>
    <scope>NUCLEOTIDE SEQUENCE [LARGE SCALE GENOMIC DNA]</scope>
</reference>
<evidence type="ECO:0000256" key="6">
    <source>
        <dbReference type="ARBA" id="ARBA00022989"/>
    </source>
</evidence>
<comment type="caution">
    <text evidence="11">The sequence shown here is derived from an EMBL/GenBank/DDBJ whole genome shotgun (WGS) entry which is preliminary data.</text>
</comment>
<keyword evidence="3" id="KW-0716">Sensory transduction</keyword>
<dbReference type="PANTHER" id="PTHR21137">
    <property type="entry name" value="ODORANT RECEPTOR"/>
    <property type="match status" value="1"/>
</dbReference>
<evidence type="ECO:0000313" key="11">
    <source>
        <dbReference type="EMBL" id="GBP53243.1"/>
    </source>
</evidence>
<proteinExistence type="predicted"/>
<keyword evidence="9" id="KW-0807">Transducer</keyword>
<dbReference type="Proteomes" id="UP000299102">
    <property type="component" value="Unassembled WGS sequence"/>
</dbReference>
<protein>
    <submittedName>
        <fullName evidence="11">Odorant receptor 94b</fullName>
    </submittedName>
</protein>
<evidence type="ECO:0000256" key="4">
    <source>
        <dbReference type="ARBA" id="ARBA00022692"/>
    </source>
</evidence>
<keyword evidence="5" id="KW-0552">Olfaction</keyword>
<keyword evidence="8 11" id="KW-0675">Receptor</keyword>
<dbReference type="PANTHER" id="PTHR21137:SF35">
    <property type="entry name" value="ODORANT RECEPTOR 19A-RELATED"/>
    <property type="match status" value="1"/>
</dbReference>
<dbReference type="GO" id="GO:0005886">
    <property type="term" value="C:plasma membrane"/>
    <property type="evidence" value="ECO:0007669"/>
    <property type="project" value="UniProtKB-SubCell"/>
</dbReference>
<dbReference type="AlphaFoldDB" id="A0A4C1WQH4"/>
<evidence type="ECO:0000313" key="12">
    <source>
        <dbReference type="Proteomes" id="UP000299102"/>
    </source>
</evidence>
<keyword evidence="4 10" id="KW-0812">Transmembrane</keyword>
<keyword evidence="12" id="KW-1185">Reference proteome</keyword>
<dbReference type="OrthoDB" id="8191658at2759"/>
<evidence type="ECO:0000256" key="10">
    <source>
        <dbReference type="SAM" id="Phobius"/>
    </source>
</evidence>
<organism evidence="11 12">
    <name type="scientific">Eumeta variegata</name>
    <name type="common">Bagworm moth</name>
    <name type="synonym">Eumeta japonica</name>
    <dbReference type="NCBI Taxonomy" id="151549"/>
    <lineage>
        <taxon>Eukaryota</taxon>
        <taxon>Metazoa</taxon>
        <taxon>Ecdysozoa</taxon>
        <taxon>Arthropoda</taxon>
        <taxon>Hexapoda</taxon>
        <taxon>Insecta</taxon>
        <taxon>Pterygota</taxon>
        <taxon>Neoptera</taxon>
        <taxon>Endopterygota</taxon>
        <taxon>Lepidoptera</taxon>
        <taxon>Glossata</taxon>
        <taxon>Ditrysia</taxon>
        <taxon>Tineoidea</taxon>
        <taxon>Psychidae</taxon>
        <taxon>Oiketicinae</taxon>
        <taxon>Eumeta</taxon>
    </lineage>
</organism>
<evidence type="ECO:0000256" key="8">
    <source>
        <dbReference type="ARBA" id="ARBA00023170"/>
    </source>
</evidence>
<dbReference type="GO" id="GO:0005549">
    <property type="term" value="F:odorant binding"/>
    <property type="evidence" value="ECO:0007669"/>
    <property type="project" value="InterPro"/>
</dbReference>
<dbReference type="Pfam" id="PF02949">
    <property type="entry name" value="7tm_6"/>
    <property type="match status" value="1"/>
</dbReference>
<keyword evidence="2" id="KW-1003">Cell membrane</keyword>
<evidence type="ECO:0000256" key="9">
    <source>
        <dbReference type="ARBA" id="ARBA00023224"/>
    </source>
</evidence>
<accession>A0A4C1WQH4</accession>
<evidence type="ECO:0000256" key="2">
    <source>
        <dbReference type="ARBA" id="ARBA00022475"/>
    </source>
</evidence>
<sequence length="310" mass="35203">MTSASLTPQILKTEAHEVRYDLGTLSRVLFLLICHLTTIAKHACFYTKAQEIDELINTLDEPLFNQEGEIITRLLVNTARSTTRLVHIFTSAAVLTCLLWAILPAIEFARGKDVQFFFWMFGVRYTESPGLTAKLQDVFGTSILILFLCGAWMLCMAAYRSLTLCGRAMLYSTRLRHENGPAPPLRYNTLTEYLEMRNNSFRYAFRVINLVSIEFLSMVGFIGCILLELFLYCYFGNEVTVESNCLIESIYNMDWLSTPVGFQKSLVLVMERAKRPLRPVAGGIIPLSLGTFITVLKSSYSFFAVLRQTK</sequence>
<dbReference type="InterPro" id="IPR004117">
    <property type="entry name" value="7tm6_olfct_rcpt"/>
</dbReference>
<gene>
    <name evidence="11" type="primary">Or94b</name>
    <name evidence="11" type="ORF">EVAR_88127_1</name>
</gene>
<feature type="transmembrane region" description="Helical" evidence="10">
    <location>
        <begin position="85"/>
        <end position="106"/>
    </location>
</feature>
<evidence type="ECO:0000256" key="1">
    <source>
        <dbReference type="ARBA" id="ARBA00004651"/>
    </source>
</evidence>
<evidence type="ECO:0000256" key="7">
    <source>
        <dbReference type="ARBA" id="ARBA00023136"/>
    </source>
</evidence>
<feature type="transmembrane region" description="Helical" evidence="10">
    <location>
        <begin position="207"/>
        <end position="232"/>
    </location>
</feature>
<comment type="subcellular location">
    <subcellularLocation>
        <location evidence="1">Cell membrane</location>
        <topology evidence="1">Multi-pass membrane protein</topology>
    </subcellularLocation>
</comment>
<evidence type="ECO:0000256" key="3">
    <source>
        <dbReference type="ARBA" id="ARBA00022606"/>
    </source>
</evidence>
<dbReference type="EMBL" id="BGZK01000619">
    <property type="protein sequence ID" value="GBP53243.1"/>
    <property type="molecule type" value="Genomic_DNA"/>
</dbReference>
<dbReference type="GO" id="GO:0004984">
    <property type="term" value="F:olfactory receptor activity"/>
    <property type="evidence" value="ECO:0007669"/>
    <property type="project" value="InterPro"/>
</dbReference>
<keyword evidence="6 10" id="KW-1133">Transmembrane helix</keyword>
<feature type="transmembrane region" description="Helical" evidence="10">
    <location>
        <begin position="284"/>
        <end position="306"/>
    </location>
</feature>
<dbReference type="GO" id="GO:0007165">
    <property type="term" value="P:signal transduction"/>
    <property type="evidence" value="ECO:0007669"/>
    <property type="project" value="UniProtKB-KW"/>
</dbReference>